<protein>
    <recommendedName>
        <fullName evidence="4">SF3 helicase domain-containing protein</fullName>
    </recommendedName>
</protein>
<dbReference type="Proteomes" id="UP000271426">
    <property type="component" value="Chromosome"/>
</dbReference>
<gene>
    <name evidence="5" type="ORF">CPPEL_01775</name>
</gene>
<dbReference type="PANTHER" id="PTHR35372">
    <property type="entry name" value="ATP BINDING PROTEIN-RELATED"/>
    <property type="match status" value="1"/>
</dbReference>
<keyword evidence="1" id="KW-0547">Nucleotide-binding</keyword>
<organism evidence="5 6">
    <name type="scientific">Corynebacterium pseudopelargi</name>
    <dbReference type="NCBI Taxonomy" id="2080757"/>
    <lineage>
        <taxon>Bacteria</taxon>
        <taxon>Bacillati</taxon>
        <taxon>Actinomycetota</taxon>
        <taxon>Actinomycetes</taxon>
        <taxon>Mycobacteriales</taxon>
        <taxon>Corynebacteriaceae</taxon>
        <taxon>Corynebacterium</taxon>
    </lineage>
</organism>
<dbReference type="PANTHER" id="PTHR35372:SF2">
    <property type="entry name" value="SF3 HELICASE DOMAIN-CONTAINING PROTEIN"/>
    <property type="match status" value="1"/>
</dbReference>
<dbReference type="Gene3D" id="3.40.50.300">
    <property type="entry name" value="P-loop containing nucleotide triphosphate hydrolases"/>
    <property type="match status" value="1"/>
</dbReference>
<dbReference type="InterPro" id="IPR014015">
    <property type="entry name" value="Helicase_SF3_DNA-vir"/>
</dbReference>
<evidence type="ECO:0000256" key="3">
    <source>
        <dbReference type="ARBA" id="ARBA00022840"/>
    </source>
</evidence>
<accession>A0A3G6ISA5</accession>
<dbReference type="InterPro" id="IPR051620">
    <property type="entry name" value="ORF904-like_C"/>
</dbReference>
<dbReference type="InterPro" id="IPR027417">
    <property type="entry name" value="P-loop_NTPase"/>
</dbReference>
<dbReference type="InterPro" id="IPR014818">
    <property type="entry name" value="Phage/plasmid_primase_P4_C"/>
</dbReference>
<dbReference type="Pfam" id="PF19263">
    <property type="entry name" value="DUF5906"/>
    <property type="match status" value="1"/>
</dbReference>
<evidence type="ECO:0000259" key="4">
    <source>
        <dbReference type="PROSITE" id="PS51206"/>
    </source>
</evidence>
<dbReference type="NCBIfam" id="TIGR01613">
    <property type="entry name" value="primase_Cterm"/>
    <property type="match status" value="1"/>
</dbReference>
<dbReference type="PROSITE" id="PS51206">
    <property type="entry name" value="SF3_HELICASE_1"/>
    <property type="match status" value="1"/>
</dbReference>
<dbReference type="SUPFAM" id="SSF52540">
    <property type="entry name" value="P-loop containing nucleoside triphosphate hydrolases"/>
    <property type="match status" value="1"/>
</dbReference>
<evidence type="ECO:0000256" key="2">
    <source>
        <dbReference type="ARBA" id="ARBA00022801"/>
    </source>
</evidence>
<dbReference type="InterPro" id="IPR006500">
    <property type="entry name" value="Helicase_put_C_phage/plasmid"/>
</dbReference>
<keyword evidence="3" id="KW-0067">ATP-binding</keyword>
<reference evidence="5 6" key="1">
    <citation type="submission" date="2018-11" db="EMBL/GenBank/DDBJ databases">
        <authorList>
            <person name="Kleinhagauer T."/>
            <person name="Glaeser S.P."/>
            <person name="Spergser J."/>
            <person name="Ruckert C."/>
            <person name="Kaempfer P."/>
            <person name="Busse H.-J."/>
        </authorList>
    </citation>
    <scope>NUCLEOTIDE SEQUENCE [LARGE SCALE GENOMIC DNA]</scope>
    <source>
        <strain evidence="5 6">812CH</strain>
    </source>
</reference>
<dbReference type="AlphaFoldDB" id="A0A3G6ISA5"/>
<name>A0A3G6ISA5_9CORY</name>
<dbReference type="GO" id="GO:0016787">
    <property type="term" value="F:hydrolase activity"/>
    <property type="evidence" value="ECO:0007669"/>
    <property type="project" value="UniProtKB-KW"/>
</dbReference>
<keyword evidence="2" id="KW-0378">Hydrolase</keyword>
<dbReference type="EMBL" id="CP033898">
    <property type="protein sequence ID" value="AZA08501.1"/>
    <property type="molecule type" value="Genomic_DNA"/>
</dbReference>
<dbReference type="GO" id="GO:0005524">
    <property type="term" value="F:ATP binding"/>
    <property type="evidence" value="ECO:0007669"/>
    <property type="project" value="UniProtKB-KW"/>
</dbReference>
<dbReference type="OrthoDB" id="9763644at2"/>
<proteinExistence type="predicted"/>
<dbReference type="InterPro" id="IPR045455">
    <property type="entry name" value="NrS-1_pol-like_helicase"/>
</dbReference>
<dbReference type="Pfam" id="PF08706">
    <property type="entry name" value="D5_N"/>
    <property type="match status" value="1"/>
</dbReference>
<dbReference type="RefSeq" id="WP_123959532.1">
    <property type="nucleotide sequence ID" value="NZ_CP033898.1"/>
</dbReference>
<evidence type="ECO:0000313" key="5">
    <source>
        <dbReference type="EMBL" id="AZA08501.1"/>
    </source>
</evidence>
<sequence>MSANHLAPAPTLWERVTAGELEAPDGWDTYPAPGCHTEVSNRLLTELFSTGGHPTLQYWRKAWWHYVGTHWEEVDEDEVRKPIWQRLNEVTYVKQTPDGEQHKQWLPSRAKVTDLLEPTRLSVLTPASVEAPTWVGGGKQPAPALIAMRNGLFDHRRRELHPHTPQWFNTWALPFEYDPEAVATRWEQFLGEVFEHDKAGALLLQEWAGYLISGRLDLQKMLLIIGVPGGGKSVIASTLEALMGGSANVANPSMADFGGRFTLDQLRGKPLAIFGDASDTGEHNKVVVERLKNITGEGAVSVDIKGRPMWTGKLPTRFTIISNQVPKFLDASSAVQRRAMAVYLTRSFQGAPDKDLPRKLERELPGIFNWALEGLDRLNRNNGRFTTPDTQQEVLEDLEELGSPLRAFFKETYTLTGNDEDSIDDSDVYDDYTRWCTRNGFGRSQLSKTKFRVEVNAMALEGVKRGQVKATGSRVIRGIRLQQGARAPEFLPKTAA</sequence>
<keyword evidence="6" id="KW-1185">Reference proteome</keyword>
<evidence type="ECO:0000256" key="1">
    <source>
        <dbReference type="ARBA" id="ARBA00022741"/>
    </source>
</evidence>
<feature type="domain" description="SF3 helicase" evidence="4">
    <location>
        <begin position="199"/>
        <end position="357"/>
    </location>
</feature>
<evidence type="ECO:0000313" key="6">
    <source>
        <dbReference type="Proteomes" id="UP000271426"/>
    </source>
</evidence>
<dbReference type="KEGG" id="cpso:CPPEL_01775"/>